<keyword evidence="1" id="KW-1185">Reference proteome</keyword>
<dbReference type="AlphaFoldDB" id="A0A6P8I257"/>
<gene>
    <name evidence="2" type="primary">LOC116295333</name>
</gene>
<accession>A0A6P8I257</accession>
<protein>
    <submittedName>
        <fullName evidence="2">Uncharacterized protein LOC116295333</fullName>
    </submittedName>
</protein>
<dbReference type="RefSeq" id="XP_031558977.1">
    <property type="nucleotide sequence ID" value="XM_031703117.1"/>
</dbReference>
<organism evidence="1 2">
    <name type="scientific">Actinia tenebrosa</name>
    <name type="common">Australian red waratah sea anemone</name>
    <dbReference type="NCBI Taxonomy" id="6105"/>
    <lineage>
        <taxon>Eukaryota</taxon>
        <taxon>Metazoa</taxon>
        <taxon>Cnidaria</taxon>
        <taxon>Anthozoa</taxon>
        <taxon>Hexacorallia</taxon>
        <taxon>Actiniaria</taxon>
        <taxon>Actiniidae</taxon>
        <taxon>Actinia</taxon>
    </lineage>
</organism>
<dbReference type="KEGG" id="aten:116295333"/>
<dbReference type="InParanoid" id="A0A6P8I257"/>
<dbReference type="OrthoDB" id="5992265at2759"/>
<reference evidence="2" key="1">
    <citation type="submission" date="2025-08" db="UniProtKB">
        <authorList>
            <consortium name="RefSeq"/>
        </authorList>
    </citation>
    <scope>IDENTIFICATION</scope>
    <source>
        <tissue evidence="2">Tentacle</tissue>
    </source>
</reference>
<dbReference type="Proteomes" id="UP000515163">
    <property type="component" value="Unplaced"/>
</dbReference>
<sequence>MLSVKGGKKILSAEFMSLTYSRYSGESSTLIVPNWRSTIDFRSEEYLDEDREAYSPLADRFILSGVDINDTVYLQRSITYDESAFLFPAAGKVSNEAAILHGPEVINGHEHDSGILFLGVVISVHNKIGLSYQWFFNGQPLCSGPHRCLIKVTEPGSYFCKVFYKEIMLQSATVTVTAFPESQSVYQKLQGDTSSTSDKKSSYPLSVSVANLLKTGELRL</sequence>
<evidence type="ECO:0000313" key="1">
    <source>
        <dbReference type="Proteomes" id="UP000515163"/>
    </source>
</evidence>
<evidence type="ECO:0000313" key="2">
    <source>
        <dbReference type="RefSeq" id="XP_031558977.1"/>
    </source>
</evidence>
<dbReference type="GeneID" id="116295333"/>
<proteinExistence type="predicted"/>
<name>A0A6P8I257_ACTTE</name>